<evidence type="ECO:0000313" key="3">
    <source>
        <dbReference type="Proteomes" id="UP000033079"/>
    </source>
</evidence>
<keyword evidence="1" id="KW-0472">Membrane</keyword>
<evidence type="ECO:0000313" key="2">
    <source>
        <dbReference type="EMBL" id="AKB59207.1"/>
    </source>
</evidence>
<gene>
    <name evidence="2" type="ORF">MSBR2_2691</name>
</gene>
<name>A0A0E3R6B7_METBA</name>
<accession>A0A0E3R6B7</accession>
<feature type="transmembrane region" description="Helical" evidence="1">
    <location>
        <begin position="37"/>
        <end position="64"/>
    </location>
</feature>
<keyword evidence="1" id="KW-0812">Transmembrane</keyword>
<sequence>MNNNCFVFIQNYIILKNNICFERLITVFTCPLNQGSLFFPCLGLSGLPDWIFFLLLGFLLPYLFSTGL</sequence>
<protein>
    <submittedName>
        <fullName evidence="2">Uncharacterized protein</fullName>
    </submittedName>
</protein>
<dbReference type="PATRIC" id="fig|1434106.5.peg.3451"/>
<dbReference type="EMBL" id="CP009530">
    <property type="protein sequence ID" value="AKB59207.1"/>
    <property type="molecule type" value="Genomic_DNA"/>
</dbReference>
<evidence type="ECO:0000256" key="1">
    <source>
        <dbReference type="SAM" id="Phobius"/>
    </source>
</evidence>
<keyword evidence="1" id="KW-1133">Transmembrane helix</keyword>
<organism evidence="2 3">
    <name type="scientific">Methanosarcina barkeri 227</name>
    <dbReference type="NCBI Taxonomy" id="1434106"/>
    <lineage>
        <taxon>Archaea</taxon>
        <taxon>Methanobacteriati</taxon>
        <taxon>Methanobacteriota</taxon>
        <taxon>Stenosarchaea group</taxon>
        <taxon>Methanomicrobia</taxon>
        <taxon>Methanosarcinales</taxon>
        <taxon>Methanosarcinaceae</taxon>
        <taxon>Methanosarcina</taxon>
    </lineage>
</organism>
<dbReference type="AlphaFoldDB" id="A0A0E3R6B7"/>
<dbReference type="HOGENOM" id="CLU_2784032_0_0_2"/>
<proteinExistence type="predicted"/>
<reference evidence="2 3" key="1">
    <citation type="submission" date="2014-07" db="EMBL/GenBank/DDBJ databases">
        <title>Methanogenic archaea and the global carbon cycle.</title>
        <authorList>
            <person name="Henriksen J.R."/>
            <person name="Luke J."/>
            <person name="Reinhart S."/>
            <person name="Benedict M.N."/>
            <person name="Youngblut N.D."/>
            <person name="Metcalf M.E."/>
            <person name="Whitaker R.J."/>
            <person name="Metcalf W.W."/>
        </authorList>
    </citation>
    <scope>NUCLEOTIDE SEQUENCE [LARGE SCALE GENOMIC DNA]</scope>
    <source>
        <strain evidence="2 3">227</strain>
    </source>
</reference>
<dbReference type="KEGG" id="mbar:MSBR2_2691"/>
<dbReference type="Proteomes" id="UP000033079">
    <property type="component" value="Chromosome"/>
</dbReference>